<evidence type="ECO:0000256" key="6">
    <source>
        <dbReference type="ARBA" id="ARBA00022989"/>
    </source>
</evidence>
<evidence type="ECO:0000256" key="2">
    <source>
        <dbReference type="ARBA" id="ARBA00004245"/>
    </source>
</evidence>
<feature type="region of interest" description="Disordered" evidence="9">
    <location>
        <begin position="280"/>
        <end position="299"/>
    </location>
</feature>
<dbReference type="GO" id="GO:0042383">
    <property type="term" value="C:sarcolemma"/>
    <property type="evidence" value="ECO:0007669"/>
    <property type="project" value="TreeGrafter"/>
</dbReference>
<feature type="compositionally biased region" description="Polar residues" evidence="9">
    <location>
        <begin position="1468"/>
        <end position="1477"/>
    </location>
</feature>
<feature type="compositionally biased region" description="Low complexity" evidence="9">
    <location>
        <begin position="763"/>
        <end position="785"/>
    </location>
</feature>
<evidence type="ECO:0000256" key="7">
    <source>
        <dbReference type="ARBA" id="ARBA00023180"/>
    </source>
</evidence>
<keyword evidence="14" id="KW-1185">Reference proteome</keyword>
<feature type="compositionally biased region" description="Basic and acidic residues" evidence="9">
    <location>
        <begin position="649"/>
        <end position="659"/>
    </location>
</feature>
<keyword evidence="3" id="KW-1003">Cell membrane</keyword>
<name>A0AA36FIC0_OCTVU</name>
<feature type="region of interest" description="Disordered" evidence="9">
    <location>
        <begin position="634"/>
        <end position="693"/>
    </location>
</feature>
<feature type="region of interest" description="Disordered" evidence="9">
    <location>
        <begin position="1088"/>
        <end position="1117"/>
    </location>
</feature>
<feature type="transmembrane region" description="Helical" evidence="10">
    <location>
        <begin position="1359"/>
        <end position="1381"/>
    </location>
</feature>
<feature type="region of interest" description="Disordered" evidence="9">
    <location>
        <begin position="827"/>
        <end position="888"/>
    </location>
</feature>
<dbReference type="SUPFAM" id="SSF49313">
    <property type="entry name" value="Cadherin-like"/>
    <property type="match status" value="2"/>
</dbReference>
<feature type="domain" description="Peptidase S72" evidence="12">
    <location>
        <begin position="1228"/>
        <end position="1337"/>
    </location>
</feature>
<accession>A0AA36FIC0</accession>
<proteinExistence type="predicted"/>
<dbReference type="Proteomes" id="UP001162480">
    <property type="component" value="Chromosome 24"/>
</dbReference>
<dbReference type="PANTHER" id="PTHR21559:SF21">
    <property type="entry name" value="DYSTROGLYCAN 1"/>
    <property type="match status" value="1"/>
</dbReference>
<reference evidence="13" key="1">
    <citation type="submission" date="2023-08" db="EMBL/GenBank/DDBJ databases">
        <authorList>
            <person name="Alioto T."/>
            <person name="Alioto T."/>
            <person name="Gomez Garrido J."/>
        </authorList>
    </citation>
    <scope>NUCLEOTIDE SEQUENCE</scope>
</reference>
<dbReference type="Pfam" id="PF05454">
    <property type="entry name" value="DAG1"/>
    <property type="match status" value="1"/>
</dbReference>
<feature type="signal peptide" evidence="11">
    <location>
        <begin position="1"/>
        <end position="24"/>
    </location>
</feature>
<feature type="compositionally biased region" description="Acidic residues" evidence="9">
    <location>
        <begin position="1454"/>
        <end position="1465"/>
    </location>
</feature>
<dbReference type="Gene3D" id="2.60.40.10">
    <property type="entry name" value="Immunoglobulins"/>
    <property type="match status" value="2"/>
</dbReference>
<keyword evidence="10" id="KW-0472">Membrane</keyword>
<feature type="region of interest" description="Disordered" evidence="9">
    <location>
        <begin position="597"/>
        <end position="617"/>
    </location>
</feature>
<dbReference type="GO" id="GO:0002009">
    <property type="term" value="P:morphogenesis of an epithelium"/>
    <property type="evidence" value="ECO:0007669"/>
    <property type="project" value="TreeGrafter"/>
</dbReference>
<feature type="compositionally biased region" description="Basic residues" evidence="9">
    <location>
        <begin position="1090"/>
        <end position="1101"/>
    </location>
</feature>
<dbReference type="InterPro" id="IPR015919">
    <property type="entry name" value="Cadherin-like_sf"/>
</dbReference>
<feature type="compositionally biased region" description="Pro residues" evidence="9">
    <location>
        <begin position="1478"/>
        <end position="1489"/>
    </location>
</feature>
<dbReference type="GO" id="GO:0016011">
    <property type="term" value="C:dystroglycan complex"/>
    <property type="evidence" value="ECO:0007669"/>
    <property type="project" value="TreeGrafter"/>
</dbReference>
<dbReference type="SUPFAM" id="SSF111006">
    <property type="entry name" value="Dystroglycan, domain 2"/>
    <property type="match status" value="1"/>
</dbReference>
<dbReference type="PROSITE" id="PS51699">
    <property type="entry name" value="SEA_DG"/>
    <property type="match status" value="1"/>
</dbReference>
<keyword evidence="8" id="KW-0206">Cytoskeleton</keyword>
<sequence length="1498" mass="167811">MWWFAERHIVLFLSTILCSSLVWGVQNFTRAQDCPSLLEGIPDQKLITGKLFVYRIPETVLKCKKNCSIEVTAASQNETLPQWITYEEITRRLIAVPTMHDGFGLYIKITLSDQTKKCQIISDIFYLEVKPYYMSYEHRNRHKPERTCYKGINLIQTTLIFAVNLYKLDALARYNIMKNLADFLDINETLITITASKELFSMQDKSQSFSILASGRGNTDAVLPNVTELTWRVPCGVFKEVSLYMQVLQHNVEGGRLTREVGYDVVGWYISALVNPSKQHRSRKKRAIPKNSTPTPTPQIEVVPATKIVKSSSSLYSASLKTELLKSSQKLESKDHMTDKIIPTKESSLVFVSSRESVIEVEPTKSFTAPAHSESLFEKLKTVSADKLHPTPSVIYSEYIPKRTVQPDRHTTNVKWHENSRYHTGVYEISGSGDVSHFSEFTTEEPITPPTSLGKDITKPPMTPLIAATPTLATDTDGDEDSGTDLDYYGSGSGSGSGDEEIDEDEDTTSEITLKPSESSIIGGSTPVVKTLYVDQTDTNTFYFEESEITIRNIPQSTTYEETVTPTFSTVSPVIWPSGMVPIDLLTSIELPLVTMSSSHKPSQSSRDSSSSVPVIPSPTRILSGHSYIDSQIGGHSSVSLQPSGSKSGHSEVDSRIDGRSSSIHVEPSQSRSGHSYVDIKPVHSSGQSHIIHQPSLKVNETSIGLKPSHISNHSSLYRQPFSTLDGSSSTVFKPFSSVDQSSVHLKFPVSSVIHSHISQSQSYKINKSRSQIPSSSSFHPSTGHESSERHEHSSVPLKHSVDQSYHRSDHPMSIKPSLSMTYSSLHVRPSHGRVETSSEIKPSTKSVDLLSTGVKPSHKRVDRSSEQIRPTSSSSFYPKPSRTHTFDHMYTDLRPSSHRSDYSTLMPGSSESRLPIASRDISSHRQNLTSMLHRLSSQRQDMISSSSPILLPSRSSERHQPSSSSMTHHVLKTKDVDSVLESTRLYSTPVVVFPTTAGVGKSKDYDFTAVPERPKPSSTSCVSGYGCKTRESATRTSSRFPVEHTKTVDSYTTTEKTDSNWVPTEDYFVTKQIPKWYTQEFTPEMTTARTRKTTKKKQRKPGQEYDKKPKHTNMAPDVINPIGKIYAFAGKNFEFKIPENTFNDLEDGSTKDLTLDIAFRWDSYKPPTYSQSWVQFDEAKQTFSGLPLPRDVKDSPVEITINAIDQGGKIAQDIILIYINYTDTDSLPTQEFIMRFDVNGRRFLNDRRKFKNLIKKLSGYFGDKDSNYITVLDARPGSLIVTWTNNSIPTDRCDNATIHEVKQKVVDYRGYINPKFSKYMSPKYKVTSVEFQMKGACQDVSEPSEAGGMVDVDPWAEAIIPTVIAVAIAIFIVVIILLICSRKQNKEKSKPKEQRHSFEDQDPVMFHREQAQKDKAIRSKRAVILPGDGKPKSSGRRKFSPQIGLPYQPSTFDEQEYPSDEDIYGNENATYGNTYSQPPPPYRLPPPYHVDNGSSYV</sequence>
<organism evidence="13 14">
    <name type="scientific">Octopus vulgaris</name>
    <name type="common">Common octopus</name>
    <dbReference type="NCBI Taxonomy" id="6645"/>
    <lineage>
        <taxon>Eukaryota</taxon>
        <taxon>Metazoa</taxon>
        <taxon>Spiralia</taxon>
        <taxon>Lophotrochozoa</taxon>
        <taxon>Mollusca</taxon>
        <taxon>Cephalopoda</taxon>
        <taxon>Coleoidea</taxon>
        <taxon>Octopodiformes</taxon>
        <taxon>Octopoda</taxon>
        <taxon>Incirrata</taxon>
        <taxon>Octopodidae</taxon>
        <taxon>Octopus</taxon>
    </lineage>
</organism>
<dbReference type="GO" id="GO:0043236">
    <property type="term" value="F:laminin binding"/>
    <property type="evidence" value="ECO:0007669"/>
    <property type="project" value="TreeGrafter"/>
</dbReference>
<feature type="compositionally biased region" description="Polar residues" evidence="9">
    <location>
        <begin position="660"/>
        <end position="674"/>
    </location>
</feature>
<dbReference type="InterPro" id="IPR027468">
    <property type="entry name" value="Alpha-dystroglycan_domain_2"/>
</dbReference>
<keyword evidence="4" id="KW-0963">Cytoplasm</keyword>
<dbReference type="InterPro" id="IPR008465">
    <property type="entry name" value="DAG1_C"/>
</dbReference>
<dbReference type="GO" id="GO:0007411">
    <property type="term" value="P:axon guidance"/>
    <property type="evidence" value="ECO:0007669"/>
    <property type="project" value="TreeGrafter"/>
</dbReference>
<feature type="region of interest" description="Disordered" evidence="9">
    <location>
        <begin position="443"/>
        <end position="510"/>
    </location>
</feature>
<dbReference type="GO" id="GO:0021675">
    <property type="term" value="P:nerve development"/>
    <property type="evidence" value="ECO:0007669"/>
    <property type="project" value="TreeGrafter"/>
</dbReference>
<feature type="region of interest" description="Disordered" evidence="9">
    <location>
        <begin position="939"/>
        <end position="969"/>
    </location>
</feature>
<keyword evidence="11" id="KW-0732">Signal</keyword>
<dbReference type="Gene3D" id="3.30.70.1040">
    <property type="entry name" value="Dystroglycan, domain 2"/>
    <property type="match status" value="1"/>
</dbReference>
<evidence type="ECO:0000313" key="14">
    <source>
        <dbReference type="Proteomes" id="UP001162480"/>
    </source>
</evidence>
<feature type="compositionally biased region" description="Basic and acidic residues" evidence="9">
    <location>
        <begin position="1387"/>
        <end position="1418"/>
    </location>
</feature>
<protein>
    <submittedName>
        <fullName evidence="13">Uncharacterized threonine-rich GPI-anchored glycoprotein 1-like isoform X1</fullName>
    </submittedName>
</protein>
<keyword evidence="7" id="KW-0325">Glycoprotein</keyword>
<feature type="compositionally biased region" description="Polar residues" evidence="9">
    <location>
        <begin position="634"/>
        <end position="648"/>
    </location>
</feature>
<evidence type="ECO:0000256" key="5">
    <source>
        <dbReference type="ARBA" id="ARBA00022692"/>
    </source>
</evidence>
<dbReference type="InterPro" id="IPR013783">
    <property type="entry name" value="Ig-like_fold"/>
</dbReference>
<dbReference type="PANTHER" id="PTHR21559">
    <property type="entry name" value="DYSTROGLYCAN-RELATED"/>
    <property type="match status" value="1"/>
</dbReference>
<keyword evidence="5 10" id="KW-0812">Transmembrane</keyword>
<dbReference type="GO" id="GO:0005856">
    <property type="term" value="C:cytoskeleton"/>
    <property type="evidence" value="ECO:0007669"/>
    <property type="project" value="UniProtKB-SubCell"/>
</dbReference>
<dbReference type="GO" id="GO:0005509">
    <property type="term" value="F:calcium ion binding"/>
    <property type="evidence" value="ECO:0007669"/>
    <property type="project" value="InterPro"/>
</dbReference>
<dbReference type="InterPro" id="IPR030398">
    <property type="entry name" value="SEA_DG_dom"/>
</dbReference>
<evidence type="ECO:0000256" key="9">
    <source>
        <dbReference type="SAM" id="MobiDB-lite"/>
    </source>
</evidence>
<evidence type="ECO:0000256" key="11">
    <source>
        <dbReference type="SAM" id="SignalP"/>
    </source>
</evidence>
<feature type="region of interest" description="Disordered" evidence="9">
    <location>
        <begin position="763"/>
        <end position="798"/>
    </location>
</feature>
<evidence type="ECO:0000256" key="8">
    <source>
        <dbReference type="ARBA" id="ARBA00023212"/>
    </source>
</evidence>
<evidence type="ECO:0000256" key="4">
    <source>
        <dbReference type="ARBA" id="ARBA00022490"/>
    </source>
</evidence>
<feature type="region of interest" description="Disordered" evidence="9">
    <location>
        <begin position="1387"/>
        <end position="1498"/>
    </location>
</feature>
<evidence type="ECO:0000256" key="10">
    <source>
        <dbReference type="SAM" id="Phobius"/>
    </source>
</evidence>
<feature type="compositionally biased region" description="Low complexity" evidence="9">
    <location>
        <begin position="939"/>
        <end position="955"/>
    </location>
</feature>
<evidence type="ECO:0000313" key="13">
    <source>
        <dbReference type="EMBL" id="CAI9739865.1"/>
    </source>
</evidence>
<feature type="compositionally biased region" description="Low complexity" evidence="9">
    <location>
        <begin position="464"/>
        <end position="475"/>
    </location>
</feature>
<feature type="compositionally biased region" description="Acidic residues" evidence="9">
    <location>
        <begin position="498"/>
        <end position="509"/>
    </location>
</feature>
<gene>
    <name evidence="13" type="ORF">OCTVUL_1B029623</name>
</gene>
<feature type="compositionally biased region" description="Basic and acidic residues" evidence="9">
    <location>
        <begin position="786"/>
        <end position="798"/>
    </location>
</feature>
<dbReference type="InterPro" id="IPR041631">
    <property type="entry name" value="Alpha_DG1_N2"/>
</dbReference>
<comment type="subcellular location">
    <subcellularLocation>
        <location evidence="1">Cell membrane</location>
        <topology evidence="1">Single-pass membrane protein</topology>
    </subcellularLocation>
    <subcellularLocation>
        <location evidence="2">Cytoplasm</location>
        <location evidence="2">Cytoskeleton</location>
    </subcellularLocation>
</comment>
<dbReference type="EMBL" id="OX597837">
    <property type="protein sequence ID" value="CAI9739865.1"/>
    <property type="molecule type" value="Genomic_DNA"/>
</dbReference>
<dbReference type="Pfam" id="PF18424">
    <property type="entry name" value="a_DG1_N2"/>
    <property type="match status" value="1"/>
</dbReference>
<keyword evidence="6 10" id="KW-1133">Transmembrane helix</keyword>
<evidence type="ECO:0000256" key="3">
    <source>
        <dbReference type="ARBA" id="ARBA00022475"/>
    </source>
</evidence>
<evidence type="ECO:0000256" key="1">
    <source>
        <dbReference type="ARBA" id="ARBA00004162"/>
    </source>
</evidence>
<feature type="compositionally biased region" description="Polar residues" evidence="9">
    <location>
        <begin position="868"/>
        <end position="877"/>
    </location>
</feature>
<evidence type="ECO:0000259" key="12">
    <source>
        <dbReference type="PROSITE" id="PS51699"/>
    </source>
</evidence>
<feature type="chain" id="PRO_5041208809" evidence="11">
    <location>
        <begin position="25"/>
        <end position="1498"/>
    </location>
</feature>